<keyword evidence="3" id="KW-1185">Reference proteome</keyword>
<dbReference type="SUPFAM" id="SSF53300">
    <property type="entry name" value="vWA-like"/>
    <property type="match status" value="1"/>
</dbReference>
<organism evidence="2">
    <name type="scientific">Tuwongella immobilis</name>
    <dbReference type="NCBI Taxonomy" id="692036"/>
    <lineage>
        <taxon>Bacteria</taxon>
        <taxon>Pseudomonadati</taxon>
        <taxon>Planctomycetota</taxon>
        <taxon>Planctomycetia</taxon>
        <taxon>Gemmatales</taxon>
        <taxon>Gemmataceae</taxon>
        <taxon>Tuwongella</taxon>
    </lineage>
</organism>
<keyword evidence="1" id="KW-0472">Membrane</keyword>
<keyword evidence="1" id="KW-0812">Transmembrane</keyword>
<dbReference type="PANTHER" id="PTHR37947">
    <property type="entry name" value="BLL2462 PROTEIN"/>
    <property type="match status" value="1"/>
</dbReference>
<evidence type="ECO:0000313" key="2">
    <source>
        <dbReference type="EMBL" id="VIP02548.1"/>
    </source>
</evidence>
<dbReference type="AlphaFoldDB" id="A0A6C2YLU3"/>
<dbReference type="Gene3D" id="3.40.50.880">
    <property type="match status" value="1"/>
</dbReference>
<dbReference type="PANTHER" id="PTHR37947:SF1">
    <property type="entry name" value="BLL2462 PROTEIN"/>
    <property type="match status" value="1"/>
</dbReference>
<dbReference type="InterPro" id="IPR036465">
    <property type="entry name" value="vWFA_dom_sf"/>
</dbReference>
<dbReference type="Gene3D" id="3.40.50.410">
    <property type="entry name" value="von Willebrand factor, type A domain"/>
    <property type="match status" value="1"/>
</dbReference>
<dbReference type="SUPFAM" id="SSF52317">
    <property type="entry name" value="Class I glutamine amidotransferase-like"/>
    <property type="match status" value="1"/>
</dbReference>
<accession>A0A6C2YLU3</accession>
<dbReference type="InParanoid" id="A0A6C2YLU3"/>
<sequence length="800" mass="88116">MLDQLLRIIGLDDGFIENLSDVTFAVQSPVILAVGLIALVPVAIWIYIRQRANLPSAPLPLRITLTATRVFVLALLIVMLAGPYARLQLKNERKPIVAMLFDASQSMDLESGPFPESDARKLATAAGYRANDGPIDSELRREFDRKTRRKLAETVVTAQQSALLEPLRKSYELQAFRFGREPSPLALDWAKPEFAEWNGAGDRGSYLGTAIGHVLNEAAGRPIAGILLFSDGENTGGRSPLEAARAAGLNKTPIFTIPTGTTNRLKDIAIVDVSTSGQLTIGDTGKVGVTLESQGYDKKLVKVLLKDGDGKVLDTKELNLLGREQQQIELMFKPTEAGTRYLTVEVPPLVDEDLKSNNADVTMVRVTDEKLRILYIEGLPRWDYRFLKNAMIRDTGLAGRVNPGPDLLLEAEWRRLPEANRNNLPILPKNLDEISQYHTIVLGDASANVLTPELCGLIDQAVREKGVGLIVQGGPLAMPHQANAVLQGLLPVQLASGTRGLFANAARQFRIELSPDGAIHETMRLHDDIGRNQNTWNGMLPYQWAVAAVRLQPGATALAVTPQVENNYGKMPLIAFHTVGQGRVMLVGTDSTWLWRKNVADRFFYKFWGQSLRFVARRDPKLASVSRIEVNPLKAQPNEEARIEVMAVRADGTVLTDANVNVQIFGPNLQTSVVLAADANVKGRYTGTFTPPREGDYRLTYLPVGSVEKPVESRMKVMPAPEEYRYPNVNRLALSQIAGESGGKLVELPDLATIPGFLKGEIRTTQLKREKTIWDNWLFLSVLVVVYSLDVGLRRLAGLS</sequence>
<reference evidence="2" key="1">
    <citation type="submission" date="2019-04" db="EMBL/GenBank/DDBJ databases">
        <authorList>
            <consortium name="Science for Life Laboratories"/>
        </authorList>
    </citation>
    <scope>NUCLEOTIDE SEQUENCE</scope>
    <source>
        <strain evidence="2">MBLW1</strain>
    </source>
</reference>
<proteinExistence type="predicted"/>
<protein>
    <submittedName>
        <fullName evidence="2">Uncharacterized membrane protein</fullName>
    </submittedName>
</protein>
<gene>
    <name evidence="2" type="ORF">GMBLW1_14120</name>
</gene>
<dbReference type="EMBL" id="LR586016">
    <property type="protein sequence ID" value="VIP02548.1"/>
    <property type="molecule type" value="Genomic_DNA"/>
</dbReference>
<name>A0A6C2YLU3_9BACT</name>
<feature type="transmembrane region" description="Helical" evidence="1">
    <location>
        <begin position="60"/>
        <end position="85"/>
    </location>
</feature>
<dbReference type="EMBL" id="LR593887">
    <property type="protein sequence ID" value="VTS01733.1"/>
    <property type="molecule type" value="Genomic_DNA"/>
</dbReference>
<keyword evidence="1" id="KW-1133">Transmembrane helix</keyword>
<dbReference type="Proteomes" id="UP000464378">
    <property type="component" value="Chromosome"/>
</dbReference>
<evidence type="ECO:0000256" key="1">
    <source>
        <dbReference type="SAM" id="Phobius"/>
    </source>
</evidence>
<dbReference type="KEGG" id="tim:GMBLW1_14120"/>
<dbReference type="InterPro" id="IPR029062">
    <property type="entry name" value="Class_I_gatase-like"/>
</dbReference>
<evidence type="ECO:0000313" key="3">
    <source>
        <dbReference type="Proteomes" id="UP000464378"/>
    </source>
</evidence>
<feature type="transmembrane region" description="Helical" evidence="1">
    <location>
        <begin position="30"/>
        <end position="48"/>
    </location>
</feature>
<dbReference type="RefSeq" id="WP_162657714.1">
    <property type="nucleotide sequence ID" value="NZ_LR593887.1"/>
</dbReference>